<accession>A0A3A9AAK5</accession>
<dbReference type="AlphaFoldDB" id="A0A3A9AAK5"/>
<evidence type="ECO:0000313" key="2">
    <source>
        <dbReference type="Proteomes" id="UP000280696"/>
    </source>
</evidence>
<sequence length="120" mass="13082">MAGNNAKKEKAGTEGLTFTVAECGEFHSLGECHEGIGTLEEAVSIYRNIPPGRMNGVPSIGIRIHKAGEPESEDLVLDLVSGRAINTGLIRYVPEADSNPFVWEAVRELIKIFPEKEVFD</sequence>
<name>A0A3A9AAK5_9FIRM</name>
<reference evidence="1 2" key="1">
    <citation type="submission" date="2018-09" db="EMBL/GenBank/DDBJ databases">
        <title>Murine metabolic-syndrome-specific gut microbial biobank.</title>
        <authorList>
            <person name="Liu C."/>
        </authorList>
    </citation>
    <scope>NUCLEOTIDE SEQUENCE [LARGE SCALE GENOMIC DNA]</scope>
    <source>
        <strain evidence="1 2">0.1xD8-82</strain>
    </source>
</reference>
<gene>
    <name evidence="1" type="ORF">D7V94_19420</name>
</gene>
<evidence type="ECO:0000313" key="1">
    <source>
        <dbReference type="EMBL" id="RKI88407.1"/>
    </source>
</evidence>
<dbReference type="Proteomes" id="UP000280696">
    <property type="component" value="Unassembled WGS sequence"/>
</dbReference>
<comment type="caution">
    <text evidence="1">The sequence shown here is derived from an EMBL/GenBank/DDBJ whole genome shotgun (WGS) entry which is preliminary data.</text>
</comment>
<organism evidence="1 2">
    <name type="scientific">Parablautia intestinalis</name>
    <dbReference type="NCBI Taxonomy" id="2320100"/>
    <lineage>
        <taxon>Bacteria</taxon>
        <taxon>Bacillati</taxon>
        <taxon>Bacillota</taxon>
        <taxon>Clostridia</taxon>
        <taxon>Lachnospirales</taxon>
        <taxon>Lachnospiraceae</taxon>
        <taxon>Parablautia</taxon>
    </lineage>
</organism>
<dbReference type="OrthoDB" id="2875909at2"/>
<dbReference type="RefSeq" id="WP_120471971.1">
    <property type="nucleotide sequence ID" value="NZ_RAYQ01000028.1"/>
</dbReference>
<dbReference type="EMBL" id="RAYQ01000028">
    <property type="protein sequence ID" value="RKI88407.1"/>
    <property type="molecule type" value="Genomic_DNA"/>
</dbReference>
<proteinExistence type="predicted"/>
<protein>
    <submittedName>
        <fullName evidence="1">Uncharacterized protein</fullName>
    </submittedName>
</protein>
<keyword evidence="2" id="KW-1185">Reference proteome</keyword>